<dbReference type="Proteomes" id="UP000294299">
    <property type="component" value="Chromosome NFRAN"/>
</dbReference>
<dbReference type="KEGG" id="nfn:NFRAN_1529"/>
<evidence type="ECO:0000313" key="1">
    <source>
        <dbReference type="EMBL" id="VFJ13851.1"/>
    </source>
</evidence>
<dbReference type="AlphaFoldDB" id="A0A484I9E9"/>
<sequence>MFDNSVLFRLFLRVAWKIKSKFDYINRNVSILIYYESSSKYELFMDGE</sequence>
<accession>A0A484I9E9</accession>
<protein>
    <submittedName>
        <fullName evidence="1">Uncharacterized protein</fullName>
    </submittedName>
</protein>
<reference evidence="1 2" key="1">
    <citation type="submission" date="2019-02" db="EMBL/GenBank/DDBJ databases">
        <authorList>
            <person name="Lehtovirta-Morley E L."/>
        </authorList>
    </citation>
    <scope>NUCLEOTIDE SEQUENCE [LARGE SCALE GENOMIC DNA]</scope>
    <source>
        <strain evidence="1">NFRAN1</strain>
    </source>
</reference>
<gene>
    <name evidence="1" type="ORF">NFRAN_1529</name>
</gene>
<name>A0A484I9E9_9ARCH</name>
<dbReference type="EMBL" id="LR216287">
    <property type="protein sequence ID" value="VFJ13851.1"/>
    <property type="molecule type" value="Genomic_DNA"/>
</dbReference>
<proteinExistence type="predicted"/>
<keyword evidence="2" id="KW-1185">Reference proteome</keyword>
<organism evidence="1 2">
    <name type="scientific">Candidatus Nitrosocosmicus franklandianus</name>
    <dbReference type="NCBI Taxonomy" id="1798806"/>
    <lineage>
        <taxon>Archaea</taxon>
        <taxon>Nitrososphaerota</taxon>
        <taxon>Nitrososphaeria</taxon>
        <taxon>Nitrososphaerales</taxon>
        <taxon>Nitrososphaeraceae</taxon>
        <taxon>Candidatus Nitrosocosmicus</taxon>
    </lineage>
</organism>
<evidence type="ECO:0000313" key="2">
    <source>
        <dbReference type="Proteomes" id="UP000294299"/>
    </source>
</evidence>